<dbReference type="AlphaFoldDB" id="A0A1L6ZHP0"/>
<sequence length="63" mass="7728">MKLKKIVEKHEFLYNLTKERHLFCLFFKQTGVLYAMLTYQKRNTNIIVMLINIIYRLTYKRGV</sequence>
<dbReference type="Proteomes" id="UP000185426">
    <property type="component" value="Chromosome"/>
</dbReference>
<proteinExistence type="predicted"/>
<protein>
    <submittedName>
        <fullName evidence="1">Uncharacterized protein</fullName>
    </submittedName>
</protein>
<evidence type="ECO:0000313" key="1">
    <source>
        <dbReference type="EMBL" id="APT46037.1"/>
    </source>
</evidence>
<name>A0A1L6ZHP0_BACIA</name>
<organism evidence="1 2">
    <name type="scientific">Bacillus safensis</name>
    <dbReference type="NCBI Taxonomy" id="561879"/>
    <lineage>
        <taxon>Bacteria</taxon>
        <taxon>Bacillati</taxon>
        <taxon>Bacillota</taxon>
        <taxon>Bacilli</taxon>
        <taxon>Bacillales</taxon>
        <taxon>Bacillaceae</taxon>
        <taxon>Bacillus</taxon>
    </lineage>
</organism>
<dbReference type="EMBL" id="CP015607">
    <property type="protein sequence ID" value="APT46037.1"/>
    <property type="molecule type" value="Genomic_DNA"/>
</dbReference>
<evidence type="ECO:0000313" key="2">
    <source>
        <dbReference type="Proteomes" id="UP000185426"/>
    </source>
</evidence>
<accession>A0A1L6ZHP0</accession>
<reference evidence="1 2" key="1">
    <citation type="submission" date="2016-05" db="EMBL/GenBank/DDBJ databases">
        <title>Complete Genome and Methylome Analysis of Psychrotrophic Bacterial Isolates from Antarctic Lake Untersee.</title>
        <authorList>
            <person name="Fomenkov A."/>
            <person name="Akimov V.N."/>
            <person name="Vasilyeva L.V."/>
            <person name="Andersen D."/>
            <person name="Vincze T."/>
            <person name="Roberts R.J."/>
        </authorList>
    </citation>
    <scope>NUCLEOTIDE SEQUENCE [LARGE SCALE GENOMIC DNA]</scope>
    <source>
        <strain evidence="1 2">U14-5</strain>
    </source>
</reference>
<gene>
    <name evidence="1" type="ORF">BSA145_09090</name>
</gene>